<reference evidence="9 10" key="1">
    <citation type="submission" date="2022-05" db="EMBL/GenBank/DDBJ databases">
        <authorList>
            <consortium name="Genoscope - CEA"/>
            <person name="William W."/>
        </authorList>
    </citation>
    <scope>NUCLEOTIDE SEQUENCE [LARGE SCALE GENOMIC DNA]</scope>
</reference>
<dbReference type="Pfam" id="PF01556">
    <property type="entry name" value="DnaJ_C"/>
    <property type="match status" value="1"/>
</dbReference>
<dbReference type="GO" id="GO:0009408">
    <property type="term" value="P:response to heat"/>
    <property type="evidence" value="ECO:0007669"/>
    <property type="project" value="InterPro"/>
</dbReference>
<evidence type="ECO:0000256" key="4">
    <source>
        <dbReference type="ARBA" id="ARBA00022833"/>
    </source>
</evidence>
<protein>
    <submittedName>
        <fullName evidence="9">Uncharacterized protein</fullName>
    </submittedName>
</protein>
<dbReference type="SUPFAM" id="SSF46565">
    <property type="entry name" value="Chaperone J-domain"/>
    <property type="match status" value="1"/>
</dbReference>
<dbReference type="Gene3D" id="1.10.287.110">
    <property type="entry name" value="DnaJ domain"/>
    <property type="match status" value="1"/>
</dbReference>
<dbReference type="GO" id="GO:0051082">
    <property type="term" value="F:unfolded protein binding"/>
    <property type="evidence" value="ECO:0007669"/>
    <property type="project" value="InterPro"/>
</dbReference>
<dbReference type="SUPFAM" id="SSF49493">
    <property type="entry name" value="HSP40/DnaJ peptide-binding domain"/>
    <property type="match status" value="2"/>
</dbReference>
<dbReference type="AlphaFoldDB" id="A0AAU9X636"/>
<dbReference type="GO" id="GO:0008270">
    <property type="term" value="F:zinc ion binding"/>
    <property type="evidence" value="ECO:0007669"/>
    <property type="project" value="UniProtKB-KW"/>
</dbReference>
<dbReference type="InterPro" id="IPR044713">
    <property type="entry name" value="DNJA1/2-like"/>
</dbReference>
<dbReference type="CDD" id="cd10719">
    <property type="entry name" value="DnaJ_zf"/>
    <property type="match status" value="1"/>
</dbReference>
<keyword evidence="4 5" id="KW-0862">Zinc</keyword>
<dbReference type="Gene3D" id="2.10.230.10">
    <property type="entry name" value="Heat shock protein DnaJ, cysteine-rich domain"/>
    <property type="match status" value="1"/>
</dbReference>
<dbReference type="PROSITE" id="PS00636">
    <property type="entry name" value="DNAJ_1"/>
    <property type="match status" value="1"/>
</dbReference>
<dbReference type="InterPro" id="IPR001623">
    <property type="entry name" value="DnaJ_domain"/>
</dbReference>
<evidence type="ECO:0000256" key="5">
    <source>
        <dbReference type="PROSITE-ProRule" id="PRU00546"/>
    </source>
</evidence>
<dbReference type="GO" id="GO:0006457">
    <property type="term" value="P:protein folding"/>
    <property type="evidence" value="ECO:0007669"/>
    <property type="project" value="InterPro"/>
</dbReference>
<dbReference type="InterPro" id="IPR036869">
    <property type="entry name" value="J_dom_sf"/>
</dbReference>
<evidence type="ECO:0000259" key="8">
    <source>
        <dbReference type="PROSITE" id="PS51188"/>
    </source>
</evidence>
<dbReference type="GO" id="GO:0005524">
    <property type="term" value="F:ATP binding"/>
    <property type="evidence" value="ECO:0007669"/>
    <property type="project" value="InterPro"/>
</dbReference>
<organism evidence="9 10">
    <name type="scientific">Pocillopora meandrina</name>
    <dbReference type="NCBI Taxonomy" id="46732"/>
    <lineage>
        <taxon>Eukaryota</taxon>
        <taxon>Metazoa</taxon>
        <taxon>Cnidaria</taxon>
        <taxon>Anthozoa</taxon>
        <taxon>Hexacorallia</taxon>
        <taxon>Scleractinia</taxon>
        <taxon>Astrocoeniina</taxon>
        <taxon>Pocilloporidae</taxon>
        <taxon>Pocillopora</taxon>
    </lineage>
</organism>
<comment type="caution">
    <text evidence="9">The sequence shown here is derived from an EMBL/GenBank/DDBJ whole genome shotgun (WGS) entry which is preliminary data.</text>
</comment>
<dbReference type="FunFam" id="2.60.260.20:FF:000003">
    <property type="entry name" value="DnaJ subfamily A member 2"/>
    <property type="match status" value="1"/>
</dbReference>
<dbReference type="InterPro" id="IPR018253">
    <property type="entry name" value="DnaJ_domain_CS"/>
</dbReference>
<feature type="region of interest" description="Disordered" evidence="6">
    <location>
        <begin position="353"/>
        <end position="403"/>
    </location>
</feature>
<dbReference type="Gene3D" id="2.60.260.20">
    <property type="entry name" value="Urease metallochaperone UreE, N-terminal domain"/>
    <property type="match status" value="2"/>
</dbReference>
<dbReference type="FunFam" id="2.10.230.10:FF:000001">
    <property type="entry name" value="DnaJ subfamily A member 2"/>
    <property type="match status" value="1"/>
</dbReference>
<dbReference type="InterPro" id="IPR012724">
    <property type="entry name" value="DnaJ"/>
</dbReference>
<dbReference type="SMART" id="SM00271">
    <property type="entry name" value="DnaJ"/>
    <property type="match status" value="1"/>
</dbReference>
<dbReference type="Proteomes" id="UP001159428">
    <property type="component" value="Unassembled WGS sequence"/>
</dbReference>
<dbReference type="GO" id="GO:0030544">
    <property type="term" value="F:Hsp70 protein binding"/>
    <property type="evidence" value="ECO:0007669"/>
    <property type="project" value="InterPro"/>
</dbReference>
<feature type="zinc finger region" description="CR-type" evidence="5">
    <location>
        <begin position="124"/>
        <end position="208"/>
    </location>
</feature>
<keyword evidence="1 5" id="KW-0479">Metal-binding</keyword>
<dbReference type="Pfam" id="PF00684">
    <property type="entry name" value="DnaJ_CXXCXGXG"/>
    <property type="match status" value="1"/>
</dbReference>
<accession>A0AAU9X636</accession>
<feature type="domain" description="J" evidence="7">
    <location>
        <begin position="6"/>
        <end position="68"/>
    </location>
</feature>
<evidence type="ECO:0000313" key="10">
    <source>
        <dbReference type="Proteomes" id="UP001159428"/>
    </source>
</evidence>
<dbReference type="InterPro" id="IPR008971">
    <property type="entry name" value="HSP40/DnaJ_pept-bd"/>
</dbReference>
<dbReference type="CDD" id="cd06257">
    <property type="entry name" value="DnaJ"/>
    <property type="match status" value="1"/>
</dbReference>
<feature type="compositionally biased region" description="Basic and acidic residues" evidence="6">
    <location>
        <begin position="365"/>
        <end position="376"/>
    </location>
</feature>
<dbReference type="InterPro" id="IPR036410">
    <property type="entry name" value="HSP_DnaJ_Cys-rich_dom_sf"/>
</dbReference>
<dbReference type="PROSITE" id="PS50076">
    <property type="entry name" value="DNAJ_2"/>
    <property type="match status" value="1"/>
</dbReference>
<evidence type="ECO:0000259" key="7">
    <source>
        <dbReference type="PROSITE" id="PS50076"/>
    </source>
</evidence>
<dbReference type="PRINTS" id="PR00625">
    <property type="entry name" value="JDOMAIN"/>
</dbReference>
<evidence type="ECO:0000256" key="2">
    <source>
        <dbReference type="ARBA" id="ARBA00022737"/>
    </source>
</evidence>
<dbReference type="CDD" id="cd10747">
    <property type="entry name" value="DnaJ_C"/>
    <property type="match status" value="1"/>
</dbReference>
<dbReference type="EMBL" id="CALNXJ010000032">
    <property type="protein sequence ID" value="CAH3138269.1"/>
    <property type="molecule type" value="Genomic_DNA"/>
</dbReference>
<dbReference type="FunFam" id="2.60.260.20:FF:000068">
    <property type="entry name" value="Chaperone protein dnaJ 3"/>
    <property type="match status" value="1"/>
</dbReference>
<evidence type="ECO:0000313" key="9">
    <source>
        <dbReference type="EMBL" id="CAH3138269.1"/>
    </source>
</evidence>
<dbReference type="SUPFAM" id="SSF57938">
    <property type="entry name" value="DnaJ/Hsp40 cysteine-rich domain"/>
    <property type="match status" value="1"/>
</dbReference>
<evidence type="ECO:0000256" key="3">
    <source>
        <dbReference type="ARBA" id="ARBA00022771"/>
    </source>
</evidence>
<name>A0AAU9X636_9CNID</name>
<evidence type="ECO:0000256" key="6">
    <source>
        <dbReference type="SAM" id="MobiDB-lite"/>
    </source>
</evidence>
<dbReference type="HAMAP" id="MF_01152">
    <property type="entry name" value="DnaJ"/>
    <property type="match status" value="1"/>
</dbReference>
<feature type="domain" description="CR-type" evidence="8">
    <location>
        <begin position="124"/>
        <end position="208"/>
    </location>
</feature>
<dbReference type="Pfam" id="PF00226">
    <property type="entry name" value="DnaJ"/>
    <property type="match status" value="1"/>
</dbReference>
<dbReference type="PANTHER" id="PTHR43888">
    <property type="entry name" value="DNAJ-LIKE-2, ISOFORM A-RELATED"/>
    <property type="match status" value="1"/>
</dbReference>
<keyword evidence="10" id="KW-1185">Reference proteome</keyword>
<proteinExistence type="inferred from homology"/>
<sequence>MVKETTLYETLGVDPSATPSEIKKAYRKLALKYHPDKNPDAGDKFKQISHAYEVLSDEKKRSIYDEGGEEALNGGPDIGGFHSPMDIFDMFFGTGHGHPRARQERKGKDMIHQLKVSLEDMYNGSTRQLALQKNVICSKCEGRGGKRGSVVSCNTCHGSGTRVRINQIALGMVQQIQTQCRDCSGTGERIAEKDRCKNCQGKKTVKERKILEVHIDKGMKDGQKITFSSEGDQEPGVEPGDIIIILDEKPHPVFRRDDMDLHMKMEIELVEALCGFQKTIEMLDKRQLLVTSHPTEIIKPGEVKCVRDEGMPKFKSPYERGFLIITFSINFPPDGFLSAGEIPKLEQLLPPRDESLVPEDAEEVDLVKIDPQEQARSRMHHGGFHDDDEDYGPPRGGVQCQSQ</sequence>
<dbReference type="InterPro" id="IPR002939">
    <property type="entry name" value="DnaJ_C"/>
</dbReference>
<keyword evidence="3 5" id="KW-0863">Zinc-finger</keyword>
<evidence type="ECO:0000256" key="1">
    <source>
        <dbReference type="ARBA" id="ARBA00022723"/>
    </source>
</evidence>
<dbReference type="InterPro" id="IPR001305">
    <property type="entry name" value="HSP_DnaJ_Cys-rich_dom"/>
</dbReference>
<dbReference type="PROSITE" id="PS51188">
    <property type="entry name" value="ZF_CR"/>
    <property type="match status" value="1"/>
</dbReference>
<gene>
    <name evidence="9" type="ORF">PMEA_00018607</name>
</gene>
<keyword evidence="2" id="KW-0677">Repeat</keyword>